<organism evidence="1 2">
    <name type="scientific">Nephila pilipes</name>
    <name type="common">Giant wood spider</name>
    <name type="synonym">Nephila maculata</name>
    <dbReference type="NCBI Taxonomy" id="299642"/>
    <lineage>
        <taxon>Eukaryota</taxon>
        <taxon>Metazoa</taxon>
        <taxon>Ecdysozoa</taxon>
        <taxon>Arthropoda</taxon>
        <taxon>Chelicerata</taxon>
        <taxon>Arachnida</taxon>
        <taxon>Araneae</taxon>
        <taxon>Araneomorphae</taxon>
        <taxon>Entelegynae</taxon>
        <taxon>Araneoidea</taxon>
        <taxon>Nephilidae</taxon>
        <taxon>Nephila</taxon>
    </lineage>
</organism>
<name>A0A8X6PAX7_NEPPI</name>
<accession>A0A8X6PAX7</accession>
<proteinExistence type="predicted"/>
<keyword evidence="2" id="KW-1185">Reference proteome</keyword>
<evidence type="ECO:0000313" key="2">
    <source>
        <dbReference type="Proteomes" id="UP000887013"/>
    </source>
</evidence>
<evidence type="ECO:0000313" key="1">
    <source>
        <dbReference type="EMBL" id="GFT60362.1"/>
    </source>
</evidence>
<reference evidence="1" key="1">
    <citation type="submission" date="2020-08" db="EMBL/GenBank/DDBJ databases">
        <title>Multicomponent nature underlies the extraordinary mechanical properties of spider dragline silk.</title>
        <authorList>
            <person name="Kono N."/>
            <person name="Nakamura H."/>
            <person name="Mori M."/>
            <person name="Yoshida Y."/>
            <person name="Ohtoshi R."/>
            <person name="Malay A.D."/>
            <person name="Moran D.A.P."/>
            <person name="Tomita M."/>
            <person name="Numata K."/>
            <person name="Arakawa K."/>
        </authorList>
    </citation>
    <scope>NUCLEOTIDE SEQUENCE</scope>
</reference>
<dbReference type="AlphaFoldDB" id="A0A8X6PAX7"/>
<comment type="caution">
    <text evidence="1">The sequence shown here is derived from an EMBL/GenBank/DDBJ whole genome shotgun (WGS) entry which is preliminary data.</text>
</comment>
<sequence length="92" mass="10111">MKGCILIAGEWLFGCLLDVKDEFLELYMDDLMLMAHRIRLGASPFPSSGALAAKHLLVPFSSNSFGEVFLTQAVGPDALSLLSLRFFLDFPS</sequence>
<dbReference type="EMBL" id="BMAW01018810">
    <property type="protein sequence ID" value="GFT60362.1"/>
    <property type="molecule type" value="Genomic_DNA"/>
</dbReference>
<protein>
    <submittedName>
        <fullName evidence="1">Uncharacterized protein</fullName>
    </submittedName>
</protein>
<dbReference type="Proteomes" id="UP000887013">
    <property type="component" value="Unassembled WGS sequence"/>
</dbReference>
<gene>
    <name evidence="1" type="ORF">NPIL_53861</name>
</gene>